<dbReference type="EMBL" id="JACCJZ010000017">
    <property type="protein sequence ID" value="NYZ63282.1"/>
    <property type="molecule type" value="Genomic_DNA"/>
</dbReference>
<dbReference type="AlphaFoldDB" id="A0A7Z0QR13"/>
<proteinExistence type="predicted"/>
<dbReference type="RefSeq" id="WP_180545483.1">
    <property type="nucleotide sequence ID" value="NZ_JACCJZ010000017.1"/>
</dbReference>
<reference evidence="1 2" key="1">
    <citation type="submission" date="2020-07" db="EMBL/GenBank/DDBJ databases">
        <title>isolation of Luteimonas sp. SJ-16.</title>
        <authorList>
            <person name="Huang X.-X."/>
            <person name="Xu L."/>
            <person name="Sun J.-Q."/>
        </authorList>
    </citation>
    <scope>NUCLEOTIDE SEQUENCE [LARGE SCALE GENOMIC DNA]</scope>
    <source>
        <strain evidence="1 2">SJ-16</strain>
    </source>
</reference>
<sequence>MTDFIRAHEARADAGDPKAAAALGLRLGACHRVLRDYAPERLLQEYEDEIAYSTRGDDPSINEVRRTNIENRFLQRADHYDDCSVLTPHHLARAAHWLEQAARAGNPDAQLRFADLGLAEFDSRERIVRDPREAHRRRALARSWLQERIQAGDEHALRAKVQALDGRSLLFERNDRELRIHEYALQLAVAERMARSAQPAGVAELVEAQRPGRRAGQQNEFVRLWEQGPGRYPSDAFQAAEWAEIEEAGRHIYTIYFAGAEGR</sequence>
<evidence type="ECO:0000313" key="2">
    <source>
        <dbReference type="Proteomes" id="UP000589896"/>
    </source>
</evidence>
<name>A0A7Z0QR13_9GAMM</name>
<dbReference type="Proteomes" id="UP000589896">
    <property type="component" value="Unassembled WGS sequence"/>
</dbReference>
<accession>A0A7Z0QR13</accession>
<protein>
    <recommendedName>
        <fullName evidence="3">Sel1 repeat family protein</fullName>
    </recommendedName>
</protein>
<evidence type="ECO:0000313" key="1">
    <source>
        <dbReference type="EMBL" id="NYZ63282.1"/>
    </source>
</evidence>
<evidence type="ECO:0008006" key="3">
    <source>
        <dbReference type="Google" id="ProtNLM"/>
    </source>
</evidence>
<organism evidence="1 2">
    <name type="scientific">Luteimonas deserti</name>
    <dbReference type="NCBI Taxonomy" id="2752306"/>
    <lineage>
        <taxon>Bacteria</taxon>
        <taxon>Pseudomonadati</taxon>
        <taxon>Pseudomonadota</taxon>
        <taxon>Gammaproteobacteria</taxon>
        <taxon>Lysobacterales</taxon>
        <taxon>Lysobacteraceae</taxon>
        <taxon>Luteimonas</taxon>
    </lineage>
</organism>
<keyword evidence="2" id="KW-1185">Reference proteome</keyword>
<gene>
    <name evidence="1" type="ORF">H0E82_10965</name>
</gene>
<comment type="caution">
    <text evidence="1">The sequence shown here is derived from an EMBL/GenBank/DDBJ whole genome shotgun (WGS) entry which is preliminary data.</text>
</comment>